<accession>V5BYD3</accession>
<sequence length="136" mass="16448">MKKNFKGNFHHIKNFIVLFIDYVSKIIIVPWELSGYRLNRCGILSEIMPRTRYIKHTNKEALPFRMDDWDRQHNATRSRYDRTRTPRHRFCLFRLIELGMINIHFHHVYLANCWRYGFCELSVKGSILSVKSFLVD</sequence>
<evidence type="ECO:0000313" key="1">
    <source>
        <dbReference type="EMBL" id="ESS71252.1"/>
    </source>
</evidence>
<gene>
    <name evidence="1" type="ORF">MGMO_114c00020</name>
</gene>
<protein>
    <recommendedName>
        <fullName evidence="3">Transposase</fullName>
    </recommendedName>
</protein>
<keyword evidence="2" id="KW-1185">Reference proteome</keyword>
<name>V5BYD3_9GAMM</name>
<dbReference type="EMBL" id="AYLO01000107">
    <property type="protein sequence ID" value="ESS71252.1"/>
    <property type="molecule type" value="Genomic_DNA"/>
</dbReference>
<reference evidence="1 2" key="1">
    <citation type="journal article" date="2013" name="Genome Announc.">
        <title>Draft Genome Sequence of the Methanotrophic Gammaproteobacterium Methyloglobulus morosus DSM 22980 Strain KoM1.</title>
        <authorList>
            <person name="Poehlein A."/>
            <person name="Deutzmann J.S."/>
            <person name="Daniel R."/>
            <person name="Simeonova D.D."/>
        </authorList>
    </citation>
    <scope>NUCLEOTIDE SEQUENCE [LARGE SCALE GENOMIC DNA]</scope>
    <source>
        <strain evidence="1 2">KoM1</strain>
    </source>
</reference>
<comment type="caution">
    <text evidence="1">The sequence shown here is derived from an EMBL/GenBank/DDBJ whole genome shotgun (WGS) entry which is preliminary data.</text>
</comment>
<evidence type="ECO:0000313" key="2">
    <source>
        <dbReference type="Proteomes" id="UP000017842"/>
    </source>
</evidence>
<proteinExistence type="predicted"/>
<evidence type="ECO:0008006" key="3">
    <source>
        <dbReference type="Google" id="ProtNLM"/>
    </source>
</evidence>
<dbReference type="AlphaFoldDB" id="V5BYD3"/>
<organism evidence="1 2">
    <name type="scientific">Methyloglobulus morosus KoM1</name>
    <dbReference type="NCBI Taxonomy" id="1116472"/>
    <lineage>
        <taxon>Bacteria</taxon>
        <taxon>Pseudomonadati</taxon>
        <taxon>Pseudomonadota</taxon>
        <taxon>Gammaproteobacteria</taxon>
        <taxon>Methylococcales</taxon>
        <taxon>Methylococcaceae</taxon>
        <taxon>Methyloglobulus</taxon>
    </lineage>
</organism>
<dbReference type="Proteomes" id="UP000017842">
    <property type="component" value="Unassembled WGS sequence"/>
</dbReference>